<organism evidence="5 6">
    <name type="scientific">Anaerosalibacter bizertensis</name>
    <dbReference type="NCBI Taxonomy" id="932217"/>
    <lineage>
        <taxon>Bacteria</taxon>
        <taxon>Bacillati</taxon>
        <taxon>Bacillota</taxon>
        <taxon>Tissierellia</taxon>
        <taxon>Tissierellales</taxon>
        <taxon>Sporanaerobacteraceae</taxon>
        <taxon>Anaerosalibacter</taxon>
    </lineage>
</organism>
<dbReference type="CDD" id="cd04665">
    <property type="entry name" value="NUDIX_RppH"/>
    <property type="match status" value="1"/>
</dbReference>
<evidence type="ECO:0000313" key="5">
    <source>
        <dbReference type="EMBL" id="MSS42324.1"/>
    </source>
</evidence>
<dbReference type="OrthoDB" id="9131041at2"/>
<evidence type="ECO:0000259" key="4">
    <source>
        <dbReference type="PROSITE" id="PS51462"/>
    </source>
</evidence>
<dbReference type="InterPro" id="IPR015797">
    <property type="entry name" value="NUDIX_hydrolase-like_dom_sf"/>
</dbReference>
<dbReference type="PROSITE" id="PS51462">
    <property type="entry name" value="NUDIX"/>
    <property type="match status" value="1"/>
</dbReference>
<feature type="domain" description="Nudix hydrolase" evidence="4">
    <location>
        <begin position="10"/>
        <end position="146"/>
    </location>
</feature>
<dbReference type="PANTHER" id="PTHR43736:SF1">
    <property type="entry name" value="DIHYDRONEOPTERIN TRIPHOSPHATE DIPHOSPHATASE"/>
    <property type="match status" value="1"/>
</dbReference>
<gene>
    <name evidence="5" type="ORF">FYJ27_01045</name>
</gene>
<reference evidence="5 6" key="1">
    <citation type="submission" date="2019-08" db="EMBL/GenBank/DDBJ databases">
        <title>In-depth cultivation of the pig gut microbiome towards novel bacterial diversity and tailored functional studies.</title>
        <authorList>
            <person name="Wylensek D."/>
            <person name="Hitch T.C.A."/>
            <person name="Clavel T."/>
        </authorList>
    </citation>
    <scope>NUCLEOTIDE SEQUENCE [LARGE SCALE GENOMIC DNA]</scope>
    <source>
        <strain evidence="5 6">Med78-601-WT-4W-RMD-3</strain>
    </source>
</reference>
<proteinExistence type="inferred from homology"/>
<dbReference type="RefSeq" id="WP_154481776.1">
    <property type="nucleotide sequence ID" value="NZ_VULR01000001.1"/>
</dbReference>
<dbReference type="AlphaFoldDB" id="A0A844FEA2"/>
<protein>
    <submittedName>
        <fullName evidence="5">NUDIX domain-containing protein</fullName>
    </submittedName>
</protein>
<dbReference type="PANTHER" id="PTHR43736">
    <property type="entry name" value="ADP-RIBOSE PYROPHOSPHATASE"/>
    <property type="match status" value="1"/>
</dbReference>
<dbReference type="InterPro" id="IPR014078">
    <property type="entry name" value="Nudix_YtkD"/>
</dbReference>
<comment type="similarity">
    <text evidence="1 3">Belongs to the Nudix hydrolase family.</text>
</comment>
<dbReference type="InterPro" id="IPR020084">
    <property type="entry name" value="NUDIX_hydrolase_CS"/>
</dbReference>
<dbReference type="PROSITE" id="PS00893">
    <property type="entry name" value="NUDIX_BOX"/>
    <property type="match status" value="1"/>
</dbReference>
<dbReference type="Pfam" id="PF00293">
    <property type="entry name" value="NUDIX"/>
    <property type="match status" value="1"/>
</dbReference>
<dbReference type="InterPro" id="IPR020476">
    <property type="entry name" value="Nudix_hydrolase"/>
</dbReference>
<dbReference type="Proteomes" id="UP000462760">
    <property type="component" value="Unassembled WGS sequence"/>
</dbReference>
<keyword evidence="2 3" id="KW-0378">Hydrolase</keyword>
<accession>A0A844FEA2</accession>
<dbReference type="PRINTS" id="PR00502">
    <property type="entry name" value="NUDIXFAMILY"/>
</dbReference>
<evidence type="ECO:0000313" key="6">
    <source>
        <dbReference type="Proteomes" id="UP000462760"/>
    </source>
</evidence>
<sequence>MICEVYDLNRLKTYKYVVIIAKYHGKWILCKHKERDTWETAGGHIELGETPLDAAKRELFEETGAVSFDIKPIFDYWAADKTSDVNGSEANGMVFYADIKKLGDLPESEMEKVRCFETLPSNLTYKDITPKLFQHLDKNFKHLLSV</sequence>
<dbReference type="SUPFAM" id="SSF55811">
    <property type="entry name" value="Nudix"/>
    <property type="match status" value="1"/>
</dbReference>
<dbReference type="InterPro" id="IPR000086">
    <property type="entry name" value="NUDIX_hydrolase_dom"/>
</dbReference>
<dbReference type="EMBL" id="VULR01000001">
    <property type="protein sequence ID" value="MSS42324.1"/>
    <property type="molecule type" value="Genomic_DNA"/>
</dbReference>
<name>A0A844FEA2_9FIRM</name>
<dbReference type="GO" id="GO:0016787">
    <property type="term" value="F:hydrolase activity"/>
    <property type="evidence" value="ECO:0007669"/>
    <property type="project" value="UniProtKB-KW"/>
</dbReference>
<evidence type="ECO:0000256" key="2">
    <source>
        <dbReference type="ARBA" id="ARBA00022801"/>
    </source>
</evidence>
<evidence type="ECO:0000256" key="1">
    <source>
        <dbReference type="ARBA" id="ARBA00005582"/>
    </source>
</evidence>
<dbReference type="Gene3D" id="3.90.79.10">
    <property type="entry name" value="Nucleoside Triphosphate Pyrophosphohydrolase"/>
    <property type="match status" value="1"/>
</dbReference>
<evidence type="ECO:0000256" key="3">
    <source>
        <dbReference type="RuleBase" id="RU003476"/>
    </source>
</evidence>
<comment type="caution">
    <text evidence="5">The sequence shown here is derived from an EMBL/GenBank/DDBJ whole genome shotgun (WGS) entry which is preliminary data.</text>
</comment>